<feature type="compositionally biased region" description="Low complexity" evidence="1">
    <location>
        <begin position="478"/>
        <end position="490"/>
    </location>
</feature>
<dbReference type="OrthoDB" id="291045at2"/>
<reference evidence="3 4" key="1">
    <citation type="submission" date="2019-03" db="EMBL/GenBank/DDBJ databases">
        <title>Deep-cultivation of Planctomycetes and their phenomic and genomic characterization uncovers novel biology.</title>
        <authorList>
            <person name="Wiegand S."/>
            <person name="Jogler M."/>
            <person name="Boedeker C."/>
            <person name="Pinto D."/>
            <person name="Vollmers J."/>
            <person name="Rivas-Marin E."/>
            <person name="Kohn T."/>
            <person name="Peeters S.H."/>
            <person name="Heuer A."/>
            <person name="Rast P."/>
            <person name="Oberbeckmann S."/>
            <person name="Bunk B."/>
            <person name="Jeske O."/>
            <person name="Meyerdierks A."/>
            <person name="Storesund J.E."/>
            <person name="Kallscheuer N."/>
            <person name="Luecker S."/>
            <person name="Lage O.M."/>
            <person name="Pohl T."/>
            <person name="Merkel B.J."/>
            <person name="Hornburger P."/>
            <person name="Mueller R.-W."/>
            <person name="Bruemmer F."/>
            <person name="Labrenz M."/>
            <person name="Spormann A.M."/>
            <person name="Op den Camp H."/>
            <person name="Overmann J."/>
            <person name="Amann R."/>
            <person name="Jetten M.S.M."/>
            <person name="Mascher T."/>
            <person name="Medema M.H."/>
            <person name="Devos D.P."/>
            <person name="Kaster A.-K."/>
            <person name="Ovreas L."/>
            <person name="Rohde M."/>
            <person name="Galperin M.Y."/>
            <person name="Jogler C."/>
        </authorList>
    </citation>
    <scope>NUCLEOTIDE SEQUENCE [LARGE SCALE GENOMIC DNA]</scope>
    <source>
        <strain evidence="3 4">Enr17</strain>
    </source>
</reference>
<feature type="region of interest" description="Disordered" evidence="1">
    <location>
        <begin position="342"/>
        <end position="585"/>
    </location>
</feature>
<dbReference type="EMBL" id="CP037452">
    <property type="protein sequence ID" value="QDV52027.1"/>
    <property type="molecule type" value="Genomic_DNA"/>
</dbReference>
<feature type="compositionally biased region" description="Low complexity" evidence="1">
    <location>
        <begin position="430"/>
        <end position="439"/>
    </location>
</feature>
<name>A0A518IG08_9PLAN</name>
<evidence type="ECO:0000313" key="3">
    <source>
        <dbReference type="EMBL" id="QDV52027.1"/>
    </source>
</evidence>
<keyword evidence="2" id="KW-0812">Transmembrane</keyword>
<dbReference type="AlphaFoldDB" id="A0A518IG08"/>
<feature type="region of interest" description="Disordered" evidence="1">
    <location>
        <begin position="125"/>
        <end position="160"/>
    </location>
</feature>
<proteinExistence type="predicted"/>
<keyword evidence="4" id="KW-1185">Reference proteome</keyword>
<feature type="compositionally biased region" description="Polar residues" evidence="1">
    <location>
        <begin position="510"/>
        <end position="524"/>
    </location>
</feature>
<protein>
    <submittedName>
        <fullName evidence="3">Uncharacterized protein</fullName>
    </submittedName>
</protein>
<feature type="compositionally biased region" description="Polar residues" evidence="1">
    <location>
        <begin position="342"/>
        <end position="361"/>
    </location>
</feature>
<gene>
    <name evidence="3" type="ORF">Enr17x_40860</name>
</gene>
<dbReference type="RefSeq" id="WP_145311402.1">
    <property type="nucleotide sequence ID" value="NZ_CP037452.1"/>
</dbReference>
<evidence type="ECO:0000313" key="4">
    <source>
        <dbReference type="Proteomes" id="UP000318313"/>
    </source>
</evidence>
<sequence>MMLPEPQVPIEVSSRDPGRESNPRFDLWMQMTGIVVVKTGLVKRKLTTVYLLLIVSCYFTVGCLRQSSDVISQSGNQSEDALVASQNSSSFSFFNSNKKKTDKESAAKVKVKGYFPNASQIKFGEEAQPPRTEIAEKSLKKDRDTSGGLKKPSQKAVEAPLENWRSKSLVESAKKYPAKVAETYHRKIDRIKQASNSVNQEISNGIQRVSNAIPTTESKQEKTKTSDPATQSDVAETTPFRTEELARSLDQISDPKIQSQFSKMGKDIKRDLKEIQPAIDDVTPEMRRLQIDSFMVRAKRELKQKNYEYAEFLAEQALDASYRGHVAFGIEELSPQMLLQQIQSSKPAQQASPTMESSQVQAVEHAQPKVQTNSGQAVHNFQFQPSRVHPLKRRAVPTTTSPEPPKVQPRRSTGGSEELPLIVPRNMGNQPQTITIQPRQRQRDVWGDKKRSGGIGLEPPSFEEQTEEPLEIPFPKKTVTPETSSVPSPSLGLEEVTDEPPARIRLSGPESAQQESIQQKSVPVQQEPLKAVEKADSPTAPGPKLMLPKLPSVPGDLTSQADQAQGQSARMLNHSGGKQGVQTAPVKFRSQIQERRENGHVLNGENRNGPLAETSLTLDDIEWDLEEKKRPQLRNAWSGMTTLLLIVGGVIIVLLLMIIVILLRRGNPSP</sequence>
<keyword evidence="2" id="KW-1133">Transmembrane helix</keyword>
<feature type="compositionally biased region" description="Basic and acidic residues" evidence="1">
    <location>
        <begin position="133"/>
        <end position="145"/>
    </location>
</feature>
<feature type="region of interest" description="Disordered" evidence="1">
    <location>
        <begin position="207"/>
        <end position="258"/>
    </location>
</feature>
<dbReference type="KEGG" id="gfm:Enr17x_40860"/>
<feature type="region of interest" description="Disordered" evidence="1">
    <location>
        <begin position="1"/>
        <end position="22"/>
    </location>
</feature>
<feature type="compositionally biased region" description="Polar residues" evidence="1">
    <location>
        <begin position="369"/>
        <end position="385"/>
    </location>
</feature>
<organism evidence="3 4">
    <name type="scientific">Gimesia fumaroli</name>
    <dbReference type="NCBI Taxonomy" id="2527976"/>
    <lineage>
        <taxon>Bacteria</taxon>
        <taxon>Pseudomonadati</taxon>
        <taxon>Planctomycetota</taxon>
        <taxon>Planctomycetia</taxon>
        <taxon>Planctomycetales</taxon>
        <taxon>Planctomycetaceae</taxon>
        <taxon>Gimesia</taxon>
    </lineage>
</organism>
<evidence type="ECO:0000256" key="1">
    <source>
        <dbReference type="SAM" id="MobiDB-lite"/>
    </source>
</evidence>
<feature type="transmembrane region" description="Helical" evidence="2">
    <location>
        <begin position="637"/>
        <end position="663"/>
    </location>
</feature>
<accession>A0A518IG08</accession>
<feature type="compositionally biased region" description="Basic and acidic residues" evidence="1">
    <location>
        <begin position="13"/>
        <end position="22"/>
    </location>
</feature>
<dbReference type="Proteomes" id="UP000318313">
    <property type="component" value="Chromosome"/>
</dbReference>
<feature type="compositionally biased region" description="Basic and acidic residues" evidence="1">
    <location>
        <begin position="441"/>
        <end position="451"/>
    </location>
</feature>
<feature type="compositionally biased region" description="Polar residues" evidence="1">
    <location>
        <begin position="557"/>
        <end position="570"/>
    </location>
</feature>
<keyword evidence="2" id="KW-0472">Membrane</keyword>
<evidence type="ECO:0000256" key="2">
    <source>
        <dbReference type="SAM" id="Phobius"/>
    </source>
</evidence>